<reference evidence="1 2" key="1">
    <citation type="submission" date="2024-06" db="EMBL/GenBank/DDBJ databases">
        <title>Genomic Encyclopedia of Type Strains, Phase IV (KMG-IV): sequencing the most valuable type-strain genomes for metagenomic binning, comparative biology and taxonomic classification.</title>
        <authorList>
            <person name="Goeker M."/>
        </authorList>
    </citation>
    <scope>NUCLEOTIDE SEQUENCE [LARGE SCALE GENOMIC DNA]</scope>
    <source>
        <strain evidence="1 2">DSM 29780</strain>
    </source>
</reference>
<dbReference type="Proteomes" id="UP001549047">
    <property type="component" value="Unassembled WGS sequence"/>
</dbReference>
<evidence type="ECO:0000313" key="1">
    <source>
        <dbReference type="EMBL" id="MET3615923.1"/>
    </source>
</evidence>
<evidence type="ECO:0000313" key="2">
    <source>
        <dbReference type="Proteomes" id="UP001549047"/>
    </source>
</evidence>
<gene>
    <name evidence="1" type="ORF">ABID16_004270</name>
</gene>
<dbReference type="EMBL" id="JBEPMB010000010">
    <property type="protein sequence ID" value="MET3615923.1"/>
    <property type="molecule type" value="Genomic_DNA"/>
</dbReference>
<sequence length="79" mass="8721">MTVIESSKKTQDRDVALTEPQVADDDPWASLKAAIARAASVKISSRTDESSRNSPMDRRFLTTIGRRRVNCPTGSQGER</sequence>
<organism evidence="1 2">
    <name type="scientific">Rhizobium aquaticum</name>
    <dbReference type="NCBI Taxonomy" id="1549636"/>
    <lineage>
        <taxon>Bacteria</taxon>
        <taxon>Pseudomonadati</taxon>
        <taxon>Pseudomonadota</taxon>
        <taxon>Alphaproteobacteria</taxon>
        <taxon>Hyphomicrobiales</taxon>
        <taxon>Rhizobiaceae</taxon>
        <taxon>Rhizobium/Agrobacterium group</taxon>
        <taxon>Rhizobium</taxon>
    </lineage>
</organism>
<name>A0ABV2J5C0_9HYPH</name>
<keyword evidence="2" id="KW-1185">Reference proteome</keyword>
<proteinExistence type="predicted"/>
<accession>A0ABV2J5C0</accession>
<comment type="caution">
    <text evidence="1">The sequence shown here is derived from an EMBL/GenBank/DDBJ whole genome shotgun (WGS) entry which is preliminary data.</text>
</comment>
<protein>
    <submittedName>
        <fullName evidence="1">Uncharacterized protein</fullName>
    </submittedName>
</protein>